<evidence type="ECO:0000313" key="4">
    <source>
        <dbReference type="Proteomes" id="UP000003860"/>
    </source>
</evidence>
<proteinExistence type="inferred from homology"/>
<evidence type="ECO:0000313" key="3">
    <source>
        <dbReference type="EMBL" id="EGD46245.1"/>
    </source>
</evidence>
<gene>
    <name evidence="3" type="ORF">Cpap_0857</name>
</gene>
<dbReference type="GO" id="GO:0016887">
    <property type="term" value="F:ATP hydrolysis activity"/>
    <property type="evidence" value="ECO:0007669"/>
    <property type="project" value="InterPro"/>
</dbReference>
<dbReference type="STRING" id="588581.Cpap_0857"/>
<evidence type="ECO:0000259" key="2">
    <source>
        <dbReference type="Pfam" id="PF00437"/>
    </source>
</evidence>
<dbReference type="Proteomes" id="UP000003860">
    <property type="component" value="Unassembled WGS sequence"/>
</dbReference>
<dbReference type="PANTHER" id="PTHR30486">
    <property type="entry name" value="TWITCHING MOTILITY PROTEIN PILT"/>
    <property type="match status" value="1"/>
</dbReference>
<dbReference type="OrthoDB" id="1981678at2"/>
<name>F1TH05_9FIRM</name>
<comment type="similarity">
    <text evidence="1">Belongs to the GSP E family.</text>
</comment>
<dbReference type="eggNOG" id="COG4962">
    <property type="taxonomic scope" value="Bacteria"/>
</dbReference>
<comment type="caution">
    <text evidence="3">The sequence shown here is derived from an EMBL/GenBank/DDBJ whole genome shotgun (WGS) entry which is preliminary data.</text>
</comment>
<dbReference type="Gene3D" id="3.40.50.300">
    <property type="entry name" value="P-loop containing nucleotide triphosphate hydrolases"/>
    <property type="match status" value="1"/>
</dbReference>
<dbReference type="SUPFAM" id="SSF52540">
    <property type="entry name" value="P-loop containing nucleoside triphosphate hydrolases"/>
    <property type="match status" value="1"/>
</dbReference>
<reference evidence="3" key="2">
    <citation type="submission" date="2011-01" db="EMBL/GenBank/DDBJ databases">
        <title>The Non-contiguous Finished genome of Clostridium papyrosolvens.</title>
        <authorList>
            <person name="Lucas S."/>
            <person name="Copeland A."/>
            <person name="Lapidus A."/>
            <person name="Cheng J.-F."/>
            <person name="Goodwin L."/>
            <person name="Pitluck S."/>
            <person name="Misra M."/>
            <person name="Chertkov O."/>
            <person name="Detter J.C."/>
            <person name="Han C."/>
            <person name="Tapia R."/>
            <person name="Land M."/>
            <person name="Hauser L."/>
            <person name="Kyrpides N."/>
            <person name="Ivanova N."/>
            <person name="Pagani I."/>
            <person name="Mouttaki H."/>
            <person name="He Z."/>
            <person name="Zhou J."/>
            <person name="Hemme C.L."/>
            <person name="Woyke T."/>
        </authorList>
    </citation>
    <scope>NUCLEOTIDE SEQUENCE [LARGE SCALE GENOMIC DNA]</scope>
    <source>
        <strain evidence="3">DSM 2782</strain>
    </source>
</reference>
<organism evidence="3 4">
    <name type="scientific">Ruminiclostridium papyrosolvens DSM 2782</name>
    <dbReference type="NCBI Taxonomy" id="588581"/>
    <lineage>
        <taxon>Bacteria</taxon>
        <taxon>Bacillati</taxon>
        <taxon>Bacillota</taxon>
        <taxon>Clostridia</taxon>
        <taxon>Eubacteriales</taxon>
        <taxon>Oscillospiraceae</taxon>
        <taxon>Ruminiclostridium</taxon>
    </lineage>
</organism>
<sequence length="507" mass="59208">MIKLDELIAVIEEKIKSGKKTFTSDKEKVTELQRIADREQELRIKATEGNEQARDTTRNMVFFILSEIDEITHKNIDEIISQYHLNYYQNIYTGDKQDNIKKPIDTEIEGYLQKFSISTYDTLEKKLQKLAQIVYQELFGFSILDELIFESELNEVATTRSDYVWIQYKGIKRKVPNPKFRFYSNDVYTKIIEDRIVSTANLEMNKGNPIIYSTLENGSRVTALRSPLSRYYVVNIRIFAYKSLSSKDRNRFMHQKMMEVLKILSSKGRRNIAIIGEMGSGKTTAADELVIKNLDDDLAIGLAENIHELNISGKYQDKNVIELQYADKYTPTDIMEIFFRLNRDIVIFGEVRSHMEAFEMINAMLRQARGSMCTFHSSSIPRLVHDLRKLLMQTGFYTDYREARFDIADAIDLVIQIKLDRDTGVRYVYKFAEIIANEEDMSYIIRDLFIYDKVSGKYLVNRNGISESTLNSCMEFEMTQEDREYLKGLFVLKPEEDCFSYEEEPHG</sequence>
<keyword evidence="4" id="KW-1185">Reference proteome</keyword>
<accession>F1TH05</accession>
<dbReference type="PANTHER" id="PTHR30486:SF6">
    <property type="entry name" value="TYPE IV PILUS RETRACTATION ATPASE PILT"/>
    <property type="match status" value="1"/>
</dbReference>
<dbReference type="EMBL" id="ACXX02000015">
    <property type="protein sequence ID" value="EGD46245.1"/>
    <property type="molecule type" value="Genomic_DNA"/>
</dbReference>
<dbReference type="AlphaFoldDB" id="F1TH05"/>
<protein>
    <submittedName>
        <fullName evidence="3">Type II secretion system protein E</fullName>
    </submittedName>
</protein>
<dbReference type="InterPro" id="IPR050921">
    <property type="entry name" value="T4SS_GSP_E_ATPase"/>
</dbReference>
<dbReference type="InterPro" id="IPR027417">
    <property type="entry name" value="P-loop_NTPase"/>
</dbReference>
<reference evidence="3" key="1">
    <citation type="submission" date="2009-07" db="EMBL/GenBank/DDBJ databases">
        <authorList>
            <consortium name="US DOE Joint Genome Institute (JGI-PGF)"/>
            <person name="Lucas S."/>
            <person name="Copeland A."/>
            <person name="Lapidus A."/>
            <person name="Glavina del Rio T."/>
            <person name="Tice H."/>
            <person name="Bruce D."/>
            <person name="Goodwin L."/>
            <person name="Pitluck S."/>
            <person name="Larimer F."/>
            <person name="Land M.L."/>
            <person name="Mouttaki H."/>
            <person name="He Z."/>
            <person name="Zhou J."/>
            <person name="Hemme C.L."/>
        </authorList>
    </citation>
    <scope>NUCLEOTIDE SEQUENCE [LARGE SCALE GENOMIC DNA]</scope>
    <source>
        <strain evidence="3">DSM 2782</strain>
    </source>
</reference>
<feature type="domain" description="Bacterial type II secretion system protein E" evidence="2">
    <location>
        <begin position="142"/>
        <end position="421"/>
    </location>
</feature>
<dbReference type="InterPro" id="IPR001482">
    <property type="entry name" value="T2SS/T4SS_dom"/>
</dbReference>
<dbReference type="Pfam" id="PF00437">
    <property type="entry name" value="T2SSE"/>
    <property type="match status" value="1"/>
</dbReference>
<dbReference type="RefSeq" id="WP_004621595.1">
    <property type="nucleotide sequence ID" value="NZ_ACXX02000015.1"/>
</dbReference>
<evidence type="ECO:0000256" key="1">
    <source>
        <dbReference type="ARBA" id="ARBA00006611"/>
    </source>
</evidence>
<dbReference type="Gene3D" id="3.30.450.380">
    <property type="match status" value="1"/>
</dbReference>